<dbReference type="PANTHER" id="PTHR23037">
    <property type="entry name" value="CYTOKINE RECEPTOR"/>
    <property type="match status" value="1"/>
</dbReference>
<keyword evidence="10 22" id="KW-0472">Membrane</keyword>
<keyword evidence="8" id="KW-0677">Repeat</keyword>
<dbReference type="InterPro" id="IPR003598">
    <property type="entry name" value="Ig_sub2"/>
</dbReference>
<evidence type="ECO:0000256" key="15">
    <source>
        <dbReference type="ARBA" id="ARBA00054367"/>
    </source>
</evidence>
<dbReference type="AlphaFoldDB" id="A0A8C9IFV1"/>
<evidence type="ECO:0000256" key="12">
    <source>
        <dbReference type="ARBA" id="ARBA00023170"/>
    </source>
</evidence>
<dbReference type="Ensembl" id="ENSPTET00000049580.1">
    <property type="protein sequence ID" value="ENSPTEP00000036559.1"/>
    <property type="gene ID" value="ENSPTEG00000034340.1"/>
</dbReference>
<accession>A0A8C9IFV1</accession>
<evidence type="ECO:0000256" key="7">
    <source>
        <dbReference type="ARBA" id="ARBA00022729"/>
    </source>
</evidence>
<keyword evidence="13" id="KW-0325">Glycoprotein</keyword>
<evidence type="ECO:0000256" key="13">
    <source>
        <dbReference type="ARBA" id="ARBA00023180"/>
    </source>
</evidence>
<reference evidence="25" key="2">
    <citation type="submission" date="2025-09" db="UniProtKB">
        <authorList>
            <consortium name="Ensembl"/>
        </authorList>
    </citation>
    <scope>IDENTIFICATION</scope>
</reference>
<feature type="region of interest" description="Disordered" evidence="21">
    <location>
        <begin position="191"/>
        <end position="215"/>
    </location>
</feature>
<evidence type="ECO:0000256" key="22">
    <source>
        <dbReference type="SAM" id="Phobius"/>
    </source>
</evidence>
<feature type="region of interest" description="Disordered" evidence="21">
    <location>
        <begin position="568"/>
        <end position="626"/>
    </location>
</feature>
<dbReference type="SMART" id="SM00060">
    <property type="entry name" value="FN3"/>
    <property type="match status" value="1"/>
</dbReference>
<dbReference type="PROSITE" id="PS50835">
    <property type="entry name" value="IG_LIKE"/>
    <property type="match status" value="1"/>
</dbReference>
<organism evidence="25 26">
    <name type="scientific">Piliocolobus tephrosceles</name>
    <name type="common">Ugandan red Colobus</name>
    <dbReference type="NCBI Taxonomy" id="591936"/>
    <lineage>
        <taxon>Eukaryota</taxon>
        <taxon>Metazoa</taxon>
        <taxon>Chordata</taxon>
        <taxon>Craniata</taxon>
        <taxon>Vertebrata</taxon>
        <taxon>Euteleostomi</taxon>
        <taxon>Mammalia</taxon>
        <taxon>Eutheria</taxon>
        <taxon>Euarchontoglires</taxon>
        <taxon>Primates</taxon>
        <taxon>Haplorrhini</taxon>
        <taxon>Catarrhini</taxon>
        <taxon>Cercopithecidae</taxon>
        <taxon>Colobinae</taxon>
        <taxon>Piliocolobus</taxon>
    </lineage>
</organism>
<dbReference type="Pfam" id="PF09240">
    <property type="entry name" value="IL6Ra-bind"/>
    <property type="match status" value="1"/>
</dbReference>
<keyword evidence="12" id="KW-0675">Receptor</keyword>
<reference evidence="25" key="1">
    <citation type="submission" date="2025-08" db="UniProtKB">
        <authorList>
            <consortium name="Ensembl"/>
        </authorList>
    </citation>
    <scope>IDENTIFICATION</scope>
</reference>
<dbReference type="GO" id="GO:0016064">
    <property type="term" value="P:immunoglobulin mediated immune response"/>
    <property type="evidence" value="ECO:0007669"/>
    <property type="project" value="TreeGrafter"/>
</dbReference>
<evidence type="ECO:0000256" key="9">
    <source>
        <dbReference type="ARBA" id="ARBA00022989"/>
    </source>
</evidence>
<sequence length="735" mass="79686">MGTQVYLTAKSKPFPCLCSSLRGAAGQRDCAFTVVSLPMPKPHPRPIKSESLETRPRHWRVLGLPADSSGQPGYQALLYHKGKSHIASSRTLQVCLSQRNPVHETKNQNKCPFLINRTGRKGSDGAGGPLFSPLRCGAVAGSHALGRPVRGAVAPSAPAFVTAPWDGPETLQREFLKCFPVLPGPSAALSHVRVGSRADTEPGQRERSRTQRGAEGLAVYVERRAPANGGCPRRLSQPARPPPRPCRPVPTSLSASAGPWSGSRGGSMLAVRCALLAALLAAPGVALAPGGCPAQEVARGVLTSLPGDSVTLTCPGGEPEDNATVHWVLRKPAAGSHLSRWAGVGRRLLLRSVQLHDSGNYSCYRAGHPAGTVHLLVDVPPEEPQLSCFRKSPLSNVVCEWGPRSTPSPTTKAVLLVRKFQNSPAEDFQEPCQYSQESQKFSCQLAVPEGDSSFYIVSMCVASSVGSKFSKTQTFQGCGILQPDPPANITVTAVARNPRWLSVTWQDPHSWNSSFYRLRFELRYRAERSKTFTTWMVKDLQHHCVIHDAWSGLRHVVQLRAQEEFGQGEWSEWSPEAMGTPWTESRSPPAENEVSTPTQAPTTNKDDDNILSRDSANATSLPVQDSSSLPLPTFLVAGGSLAFGTLLCIAIVLRFKKTWKLRALKEGKTSMHPPYSLGQLVPERPRPTPVLVPLISPPVSPSSLGSDNTSSHNRPDARDPRSPYDISNTDYFFPR</sequence>
<dbReference type="GO" id="GO:0005576">
    <property type="term" value="C:extracellular region"/>
    <property type="evidence" value="ECO:0007669"/>
    <property type="project" value="UniProtKB-SubCell"/>
</dbReference>
<evidence type="ECO:0000256" key="18">
    <source>
        <dbReference type="ARBA" id="ARBA00063329"/>
    </source>
</evidence>
<evidence type="ECO:0000256" key="19">
    <source>
        <dbReference type="ARBA" id="ARBA00069030"/>
    </source>
</evidence>
<dbReference type="CDD" id="cd00063">
    <property type="entry name" value="FN3"/>
    <property type="match status" value="1"/>
</dbReference>
<dbReference type="Proteomes" id="UP000694416">
    <property type="component" value="Unplaced"/>
</dbReference>
<dbReference type="InterPro" id="IPR013151">
    <property type="entry name" value="Immunoglobulin_dom"/>
</dbReference>
<keyword evidence="4" id="KW-1003">Cell membrane</keyword>
<keyword evidence="5" id="KW-0964">Secreted</keyword>
<evidence type="ECO:0000259" key="24">
    <source>
        <dbReference type="PROSITE" id="PS50853"/>
    </source>
</evidence>
<dbReference type="InterPro" id="IPR003599">
    <property type="entry name" value="Ig_sub"/>
</dbReference>
<dbReference type="SUPFAM" id="SSF49265">
    <property type="entry name" value="Fibronectin type III"/>
    <property type="match status" value="2"/>
</dbReference>
<feature type="compositionally biased region" description="Pro residues" evidence="21">
    <location>
        <begin position="239"/>
        <end position="248"/>
    </location>
</feature>
<evidence type="ECO:0000256" key="10">
    <source>
        <dbReference type="ARBA" id="ARBA00023136"/>
    </source>
</evidence>
<dbReference type="SMART" id="SM00409">
    <property type="entry name" value="IG"/>
    <property type="match status" value="1"/>
</dbReference>
<keyword evidence="6 22" id="KW-0812">Transmembrane</keyword>
<dbReference type="GO" id="GO:0009897">
    <property type="term" value="C:external side of plasma membrane"/>
    <property type="evidence" value="ECO:0007669"/>
    <property type="project" value="TreeGrafter"/>
</dbReference>
<dbReference type="Gene3D" id="2.60.40.10">
    <property type="entry name" value="Immunoglobulins"/>
    <property type="match status" value="3"/>
</dbReference>
<feature type="region of interest" description="Disordered" evidence="21">
    <location>
        <begin position="228"/>
        <end position="260"/>
    </location>
</feature>
<dbReference type="FunFam" id="2.60.40.10:FF:001045">
    <property type="entry name" value="Interleukin 6 receptor"/>
    <property type="match status" value="1"/>
</dbReference>
<dbReference type="Pfam" id="PF00047">
    <property type="entry name" value="ig"/>
    <property type="match status" value="1"/>
</dbReference>
<evidence type="ECO:0000256" key="17">
    <source>
        <dbReference type="ARBA" id="ARBA00056611"/>
    </source>
</evidence>
<dbReference type="SUPFAM" id="SSF48726">
    <property type="entry name" value="Immunoglobulin"/>
    <property type="match status" value="1"/>
</dbReference>
<evidence type="ECO:0000256" key="2">
    <source>
        <dbReference type="ARBA" id="ARBA00004613"/>
    </source>
</evidence>
<dbReference type="InterPro" id="IPR007110">
    <property type="entry name" value="Ig-like_dom"/>
</dbReference>
<feature type="transmembrane region" description="Helical" evidence="22">
    <location>
        <begin position="634"/>
        <end position="655"/>
    </location>
</feature>
<dbReference type="FunFam" id="2.60.40.10:FF:000136">
    <property type="entry name" value="Ciliary neurotrophic factor receptor alpha"/>
    <property type="match status" value="1"/>
</dbReference>
<feature type="compositionally biased region" description="Basic and acidic residues" evidence="21">
    <location>
        <begin position="713"/>
        <end position="722"/>
    </location>
</feature>
<feature type="compositionally biased region" description="Polar residues" evidence="21">
    <location>
        <begin position="593"/>
        <end position="603"/>
    </location>
</feature>
<evidence type="ECO:0000256" key="20">
    <source>
        <dbReference type="ARBA" id="ARBA00083179"/>
    </source>
</evidence>
<evidence type="ECO:0000256" key="3">
    <source>
        <dbReference type="ARBA" id="ARBA00010890"/>
    </source>
</evidence>
<evidence type="ECO:0000256" key="16">
    <source>
        <dbReference type="ARBA" id="ARBA00055733"/>
    </source>
</evidence>
<feature type="region of interest" description="Disordered" evidence="21">
    <location>
        <begin position="688"/>
        <end position="735"/>
    </location>
</feature>
<dbReference type="InterPro" id="IPR036179">
    <property type="entry name" value="Ig-like_dom_sf"/>
</dbReference>
<comment type="subcellular location">
    <subcellularLocation>
        <location evidence="1">Cell membrane</location>
        <topology evidence="1">Single-pass type I membrane protein</topology>
    </subcellularLocation>
    <subcellularLocation>
        <location evidence="2">Secreted</location>
    </subcellularLocation>
</comment>
<evidence type="ECO:0000256" key="5">
    <source>
        <dbReference type="ARBA" id="ARBA00022525"/>
    </source>
</evidence>
<feature type="compositionally biased region" description="Pro residues" evidence="21">
    <location>
        <begin position="688"/>
        <end position="700"/>
    </location>
</feature>
<dbReference type="InterPro" id="IPR003530">
    <property type="entry name" value="Hematopoietin_rcpt_L_F3_CS"/>
</dbReference>
<feature type="compositionally biased region" description="Polar residues" evidence="21">
    <location>
        <begin position="612"/>
        <end position="626"/>
    </location>
</feature>
<feature type="domain" description="Ig-like" evidence="23">
    <location>
        <begin position="283"/>
        <end position="363"/>
    </location>
</feature>
<keyword evidence="9 22" id="KW-1133">Transmembrane helix</keyword>
<dbReference type="InterPro" id="IPR013783">
    <property type="entry name" value="Ig-like_fold"/>
</dbReference>
<evidence type="ECO:0000256" key="8">
    <source>
        <dbReference type="ARBA" id="ARBA00022737"/>
    </source>
</evidence>
<feature type="domain" description="Fibronectin type-III" evidence="24">
    <location>
        <begin position="485"/>
        <end position="583"/>
    </location>
</feature>
<dbReference type="CDD" id="cd20939">
    <property type="entry name" value="IgC2_D1_IL-6RA"/>
    <property type="match status" value="1"/>
</dbReference>
<dbReference type="GO" id="GO:0004896">
    <property type="term" value="F:cytokine receptor activity"/>
    <property type="evidence" value="ECO:0007669"/>
    <property type="project" value="InterPro"/>
</dbReference>
<dbReference type="GO" id="GO:0032502">
    <property type="term" value="P:developmental process"/>
    <property type="evidence" value="ECO:0007669"/>
    <property type="project" value="UniProtKB-ARBA"/>
</dbReference>
<evidence type="ECO:0000256" key="6">
    <source>
        <dbReference type="ARBA" id="ARBA00022692"/>
    </source>
</evidence>
<evidence type="ECO:0000256" key="1">
    <source>
        <dbReference type="ARBA" id="ARBA00004251"/>
    </source>
</evidence>
<dbReference type="InterPro" id="IPR003961">
    <property type="entry name" value="FN3_dom"/>
</dbReference>
<evidence type="ECO:0000256" key="4">
    <source>
        <dbReference type="ARBA" id="ARBA00022475"/>
    </source>
</evidence>
<dbReference type="PANTHER" id="PTHR23037:SF22">
    <property type="entry name" value="CYTOKINE RECEPTOR COMMON SUBUNIT BETA"/>
    <property type="match status" value="1"/>
</dbReference>
<keyword evidence="7" id="KW-0732">Signal</keyword>
<name>A0A8C9IFV1_9PRIM</name>
<evidence type="ECO:0000256" key="21">
    <source>
        <dbReference type="SAM" id="MobiDB-lite"/>
    </source>
</evidence>
<comment type="subunit">
    <text evidence="18">Component of a hexamer of two molecules each of IL6, IL6R and IL6ST; first binds to IL6 to associate with the signaling subunit IL6ST. Interacts (via N-terminal ectodomain) with SORL1; this interaction may affect IL6-binding to IL6R, hence decrease IL6 'classic-signaling'.</text>
</comment>
<evidence type="ECO:0000313" key="25">
    <source>
        <dbReference type="Ensembl" id="ENSPTEP00000036559.1"/>
    </source>
</evidence>
<evidence type="ECO:0000256" key="11">
    <source>
        <dbReference type="ARBA" id="ARBA00023157"/>
    </source>
</evidence>
<comment type="similarity">
    <text evidence="3">Belongs to the type I cytokine receptor family. Type 3 subfamily.</text>
</comment>
<dbReference type="PROSITE" id="PS01354">
    <property type="entry name" value="HEMATOPO_REC_L_F3"/>
    <property type="match status" value="1"/>
</dbReference>
<dbReference type="PROSITE" id="PS50853">
    <property type="entry name" value="FN3"/>
    <property type="match status" value="1"/>
</dbReference>
<keyword evidence="14" id="KW-0393">Immunoglobulin domain</keyword>
<comment type="function">
    <text evidence="16">Soluble form of IL6 receptor (sIL6R) that acts as an agonist of IL6 activity. The IL6:sIL6R complex (hyper-IL6) binds to IL6ST/gp130 on cell surfaces and induces signaling also on cells that do not express membrane-bound IL6R in a process called IL6 'trans-signaling'. sIL6R is causative for the pro-inflammatory properties of IL6 and an important player in the development of chronic inflammatory diseases. In complex with IL6, is required for induction of VEGF production. Plays a protective role during liver injury, being required for maintenance of tissue regeneration. 'Trans-signaling' in central nervous system regulates energy and glucose homeostasis.</text>
</comment>
<feature type="compositionally biased region" description="Polar residues" evidence="21">
    <location>
        <begin position="725"/>
        <end position="735"/>
    </location>
</feature>
<protein>
    <recommendedName>
        <fullName evidence="19">Interleukin-6 receptor subunit alpha</fullName>
    </recommendedName>
    <alternativeName>
        <fullName evidence="20">IL-6R 1</fullName>
    </alternativeName>
</protein>
<evidence type="ECO:0000256" key="14">
    <source>
        <dbReference type="ARBA" id="ARBA00023319"/>
    </source>
</evidence>
<dbReference type="InterPro" id="IPR015321">
    <property type="entry name" value="TypeI_recpt_CBD"/>
</dbReference>
<dbReference type="SMART" id="SM00408">
    <property type="entry name" value="IGc2"/>
    <property type="match status" value="1"/>
</dbReference>
<keyword evidence="26" id="KW-1185">Reference proteome</keyword>
<dbReference type="InterPro" id="IPR036116">
    <property type="entry name" value="FN3_sf"/>
</dbReference>
<proteinExistence type="inferred from homology"/>
<evidence type="ECO:0000313" key="26">
    <source>
        <dbReference type="Proteomes" id="UP000694416"/>
    </source>
</evidence>
<evidence type="ECO:0000259" key="23">
    <source>
        <dbReference type="PROSITE" id="PS50835"/>
    </source>
</evidence>
<keyword evidence="11" id="KW-1015">Disulfide bond</keyword>
<feature type="compositionally biased region" description="Basic and acidic residues" evidence="21">
    <location>
        <begin position="196"/>
        <end position="209"/>
    </location>
</feature>
<dbReference type="FunFam" id="2.60.40.10:FF:000886">
    <property type="entry name" value="Interleukin-6 receptor subunit alpha"/>
    <property type="match status" value="1"/>
</dbReference>
<comment type="function">
    <text evidence="15">Part of the receptor for interleukin 6. Binds to IL6 with low affinity, but does not transduce a signal. Signal activation necessitate an association with IL6ST. Activation leads to the regulation of the immune response, acute-phase reactions and hematopoiesis. The interaction with membrane-bound IL6R and IL6ST stimulates 'classic signaling', the restricted expression of the IL6R limits classic IL6 signaling to only a few tissues such as the liver and some cells of the immune system. Whereas the binding of IL6 and soluble IL6R to IL6ST stimulates 'trans-signaling'. Alternatively, 'cluster signaling' occurs when membrane-bound IL6:IL6R complexes on transmitter cells activate IL6ST receptors on neighboring receiver cells.</text>
</comment>
<comment type="function">
    <text evidence="17">Signaling via the membrane-bound IL6R is mostly regenerative and anti-inflammatory. Drives naive CD4(+) T cells to the Th17 lineage, through 'cluster signaling' by dendritic cells.</text>
</comment>